<reference evidence="2 3" key="1">
    <citation type="submission" date="2019-05" db="EMBL/GenBank/DDBJ databases">
        <title>Another draft genome of Portunus trituberculatus and its Hox gene families provides insights of decapod evolution.</title>
        <authorList>
            <person name="Jeong J.-H."/>
            <person name="Song I."/>
            <person name="Kim S."/>
            <person name="Choi T."/>
            <person name="Kim D."/>
            <person name="Ryu S."/>
            <person name="Kim W."/>
        </authorList>
    </citation>
    <scope>NUCLEOTIDE SEQUENCE [LARGE SCALE GENOMIC DNA]</scope>
    <source>
        <tissue evidence="2">Muscle</tissue>
    </source>
</reference>
<organism evidence="2 3">
    <name type="scientific">Portunus trituberculatus</name>
    <name type="common">Swimming crab</name>
    <name type="synonym">Neptunus trituberculatus</name>
    <dbReference type="NCBI Taxonomy" id="210409"/>
    <lineage>
        <taxon>Eukaryota</taxon>
        <taxon>Metazoa</taxon>
        <taxon>Ecdysozoa</taxon>
        <taxon>Arthropoda</taxon>
        <taxon>Crustacea</taxon>
        <taxon>Multicrustacea</taxon>
        <taxon>Malacostraca</taxon>
        <taxon>Eumalacostraca</taxon>
        <taxon>Eucarida</taxon>
        <taxon>Decapoda</taxon>
        <taxon>Pleocyemata</taxon>
        <taxon>Brachyura</taxon>
        <taxon>Eubrachyura</taxon>
        <taxon>Portunoidea</taxon>
        <taxon>Portunidae</taxon>
        <taxon>Portuninae</taxon>
        <taxon>Portunus</taxon>
    </lineage>
</organism>
<sequence>MPFLLAAPALPLDKVCRASRTQPVSQIHTQNSTCTSEILKLNLASTSETFATEASRTGELPQPVKTVGNTENATISAQAS</sequence>
<dbReference type="EMBL" id="VSRR010010944">
    <property type="protein sequence ID" value="MPC52521.1"/>
    <property type="molecule type" value="Genomic_DNA"/>
</dbReference>
<evidence type="ECO:0000313" key="2">
    <source>
        <dbReference type="EMBL" id="MPC52521.1"/>
    </source>
</evidence>
<feature type="compositionally biased region" description="Polar residues" evidence="1">
    <location>
        <begin position="67"/>
        <end position="80"/>
    </location>
</feature>
<dbReference type="AlphaFoldDB" id="A0A5B7FYB9"/>
<keyword evidence="3" id="KW-1185">Reference proteome</keyword>
<feature type="region of interest" description="Disordered" evidence="1">
    <location>
        <begin position="53"/>
        <end position="80"/>
    </location>
</feature>
<accession>A0A5B7FYB9</accession>
<dbReference type="Proteomes" id="UP000324222">
    <property type="component" value="Unassembled WGS sequence"/>
</dbReference>
<protein>
    <submittedName>
        <fullName evidence="2">Uncharacterized protein</fullName>
    </submittedName>
</protein>
<name>A0A5B7FYB9_PORTR</name>
<comment type="caution">
    <text evidence="2">The sequence shown here is derived from an EMBL/GenBank/DDBJ whole genome shotgun (WGS) entry which is preliminary data.</text>
</comment>
<gene>
    <name evidence="2" type="ORF">E2C01_046392</name>
</gene>
<evidence type="ECO:0000256" key="1">
    <source>
        <dbReference type="SAM" id="MobiDB-lite"/>
    </source>
</evidence>
<proteinExistence type="predicted"/>
<evidence type="ECO:0000313" key="3">
    <source>
        <dbReference type="Proteomes" id="UP000324222"/>
    </source>
</evidence>